<sequence>MYMPILLGSPNNSLGLSTMRKTKSMTLFVESKMENGFHKGKIKKKQNKFVEECTKDIQVCTKELSGMIKADPRLCDLLGRDSLEIIVSLLRHEHKHSEKLQVLKAVCEEHPKLSCEQLKLVVQALMKLIESNFSRHIFSGCLGLALLCDGREEMIVEEKDFSGLLYEILLTTGSIVRWGDDDAIQAIIQDEGEEGSLHSLSMLLEEGDMYMVKHVCWIISNITARNYAVQDVHGAFCGLLLKLVKVVQTCTLPDVVKEALWAISNAMCCSFSNNKCGFCDFWWSNCNDKYWVRRLIPFLSDQLLVMVFLEAMVNIGVADYTWKGPDPQRRVGTHSFLFRVFESIQLDTEMFPFLEFRFRGCWEPRLILCYDSLRKEWYSKKV</sequence>
<comment type="similarity">
    <text evidence="1">Belongs to the importin alpha family.</text>
</comment>
<protein>
    <submittedName>
        <fullName evidence="4">Uncharacterized protein</fullName>
    </submittedName>
</protein>
<gene>
    <name evidence="4" type="ORF">POM88_038584</name>
</gene>
<evidence type="ECO:0000256" key="1">
    <source>
        <dbReference type="ARBA" id="ARBA00010394"/>
    </source>
</evidence>
<evidence type="ECO:0000313" key="4">
    <source>
        <dbReference type="EMBL" id="KAK1363023.1"/>
    </source>
</evidence>
<organism evidence="4 5">
    <name type="scientific">Heracleum sosnowskyi</name>
    <dbReference type="NCBI Taxonomy" id="360622"/>
    <lineage>
        <taxon>Eukaryota</taxon>
        <taxon>Viridiplantae</taxon>
        <taxon>Streptophyta</taxon>
        <taxon>Embryophyta</taxon>
        <taxon>Tracheophyta</taxon>
        <taxon>Spermatophyta</taxon>
        <taxon>Magnoliopsida</taxon>
        <taxon>eudicotyledons</taxon>
        <taxon>Gunneridae</taxon>
        <taxon>Pentapetalae</taxon>
        <taxon>asterids</taxon>
        <taxon>campanulids</taxon>
        <taxon>Apiales</taxon>
        <taxon>Apiaceae</taxon>
        <taxon>Apioideae</taxon>
        <taxon>apioid superclade</taxon>
        <taxon>Tordylieae</taxon>
        <taxon>Tordyliinae</taxon>
        <taxon>Heracleum</taxon>
    </lineage>
</organism>
<name>A0AAD8HAN4_9APIA</name>
<reference evidence="4" key="2">
    <citation type="submission" date="2023-05" db="EMBL/GenBank/DDBJ databases">
        <authorList>
            <person name="Schelkunov M.I."/>
        </authorList>
    </citation>
    <scope>NUCLEOTIDE SEQUENCE</scope>
    <source>
        <strain evidence="4">Hsosn_3</strain>
        <tissue evidence="4">Leaf</tissue>
    </source>
</reference>
<keyword evidence="2" id="KW-0813">Transport</keyword>
<dbReference type="EMBL" id="JAUIZM010000009">
    <property type="protein sequence ID" value="KAK1363023.1"/>
    <property type="molecule type" value="Genomic_DNA"/>
</dbReference>
<evidence type="ECO:0000256" key="3">
    <source>
        <dbReference type="ARBA" id="ARBA00022927"/>
    </source>
</evidence>
<accession>A0AAD8HAN4</accession>
<evidence type="ECO:0000313" key="5">
    <source>
        <dbReference type="Proteomes" id="UP001237642"/>
    </source>
</evidence>
<dbReference type="InterPro" id="IPR016024">
    <property type="entry name" value="ARM-type_fold"/>
</dbReference>
<proteinExistence type="inferred from homology"/>
<keyword evidence="3" id="KW-0653">Protein transport</keyword>
<keyword evidence="5" id="KW-1185">Reference proteome</keyword>
<comment type="caution">
    <text evidence="4">The sequence shown here is derived from an EMBL/GenBank/DDBJ whole genome shotgun (WGS) entry which is preliminary data.</text>
</comment>
<evidence type="ECO:0000256" key="2">
    <source>
        <dbReference type="ARBA" id="ARBA00022448"/>
    </source>
</evidence>
<dbReference type="AlphaFoldDB" id="A0AAD8HAN4"/>
<dbReference type="PANTHER" id="PTHR23316">
    <property type="entry name" value="IMPORTIN ALPHA"/>
    <property type="match status" value="1"/>
</dbReference>
<reference evidence="4" key="1">
    <citation type="submission" date="2023-02" db="EMBL/GenBank/DDBJ databases">
        <title>Genome of toxic invasive species Heracleum sosnowskyi carries increased number of genes despite the absence of recent whole-genome duplications.</title>
        <authorList>
            <person name="Schelkunov M."/>
            <person name="Shtratnikova V."/>
            <person name="Makarenko M."/>
            <person name="Klepikova A."/>
            <person name="Omelchenko D."/>
            <person name="Novikova G."/>
            <person name="Obukhova E."/>
            <person name="Bogdanov V."/>
            <person name="Penin A."/>
            <person name="Logacheva M."/>
        </authorList>
    </citation>
    <scope>NUCLEOTIDE SEQUENCE</scope>
    <source>
        <strain evidence="4">Hsosn_3</strain>
        <tissue evidence="4">Leaf</tissue>
    </source>
</reference>
<dbReference type="Gene3D" id="1.25.10.10">
    <property type="entry name" value="Leucine-rich Repeat Variant"/>
    <property type="match status" value="1"/>
</dbReference>
<dbReference type="Proteomes" id="UP001237642">
    <property type="component" value="Unassembled WGS sequence"/>
</dbReference>
<dbReference type="SUPFAM" id="SSF48371">
    <property type="entry name" value="ARM repeat"/>
    <property type="match status" value="1"/>
</dbReference>
<dbReference type="GO" id="GO:0015031">
    <property type="term" value="P:protein transport"/>
    <property type="evidence" value="ECO:0007669"/>
    <property type="project" value="UniProtKB-KW"/>
</dbReference>
<dbReference type="InterPro" id="IPR011989">
    <property type="entry name" value="ARM-like"/>
</dbReference>